<evidence type="ECO:0000313" key="1">
    <source>
        <dbReference type="EMBL" id="QHU30123.1"/>
    </source>
</evidence>
<organism evidence="1">
    <name type="scientific">viral metagenome</name>
    <dbReference type="NCBI Taxonomy" id="1070528"/>
    <lineage>
        <taxon>unclassified sequences</taxon>
        <taxon>metagenomes</taxon>
        <taxon>organismal metagenomes</taxon>
    </lineage>
</organism>
<name>A0A6C0LHV8_9ZZZZ</name>
<evidence type="ECO:0008006" key="2">
    <source>
        <dbReference type="Google" id="ProtNLM"/>
    </source>
</evidence>
<protein>
    <recommendedName>
        <fullName evidence="2">S1 motif domain-containing protein</fullName>
    </recommendedName>
</protein>
<proteinExistence type="predicted"/>
<dbReference type="AlphaFoldDB" id="A0A6C0LHV8"/>
<reference evidence="1" key="1">
    <citation type="journal article" date="2020" name="Nature">
        <title>Giant virus diversity and host interactions through global metagenomics.</title>
        <authorList>
            <person name="Schulz F."/>
            <person name="Roux S."/>
            <person name="Paez-Espino D."/>
            <person name="Jungbluth S."/>
            <person name="Walsh D.A."/>
            <person name="Denef V.J."/>
            <person name="McMahon K.D."/>
            <person name="Konstantinidis K.T."/>
            <person name="Eloe-Fadrosh E.A."/>
            <person name="Kyrpides N.C."/>
            <person name="Woyke T."/>
        </authorList>
    </citation>
    <scope>NUCLEOTIDE SEQUENCE</scope>
    <source>
        <strain evidence="1">GVMAG-M-3300027833-11</strain>
    </source>
</reference>
<dbReference type="EMBL" id="MN740503">
    <property type="protein sequence ID" value="QHU30123.1"/>
    <property type="molecule type" value="Genomic_DNA"/>
</dbReference>
<accession>A0A6C0LHV8</accession>
<sequence>MEQVQETPKNIVAAANVVDKQKRRRTRTVGIFSAAMITKRVPLSIVHIGDNIKQALEKKISFEIEGKCIVEGYVKPGSCRVQSYSSGELSSSDVMFDVVIECEVCSPVEGMHIDCIAKNITESAGIKAETEEEPSPVVIYIARDHHFTNSNFSNVKPGDKIKVRVIGQRYELNDSYISVIAELIEDRAAKYGKKKKLVIKD</sequence>